<proteinExistence type="inferred from homology"/>
<dbReference type="VEuPathDB" id="TrichDB:TVAG_036310"/>
<evidence type="ECO:0000259" key="9">
    <source>
        <dbReference type="PROSITE" id="PS50089"/>
    </source>
</evidence>
<evidence type="ECO:0000313" key="10">
    <source>
        <dbReference type="EMBL" id="EAY22605.1"/>
    </source>
</evidence>
<dbReference type="Pfam" id="PF23356">
    <property type="entry name" value="TPR_PEP5_VPS11"/>
    <property type="match status" value="1"/>
</dbReference>
<accession>A2DAV2</accession>
<keyword evidence="11" id="KW-1185">Reference proteome</keyword>
<dbReference type="InParanoid" id="A2DAV2"/>
<dbReference type="VEuPathDB" id="TrichDB:TVAGG3_0812830"/>
<dbReference type="OrthoDB" id="26184at2759"/>
<dbReference type="STRING" id="5722.A2DAV2"/>
<dbReference type="InterPro" id="IPR013083">
    <property type="entry name" value="Znf_RING/FYVE/PHD"/>
</dbReference>
<evidence type="ECO:0000256" key="7">
    <source>
        <dbReference type="PROSITE-ProRule" id="PRU00175"/>
    </source>
</evidence>
<dbReference type="InterPro" id="IPR001841">
    <property type="entry name" value="Znf_RING"/>
</dbReference>
<dbReference type="InterPro" id="IPR057308">
    <property type="entry name" value="CHCR_PEP5_VPS11"/>
</dbReference>
<dbReference type="GO" id="GO:0030897">
    <property type="term" value="C:HOPS complex"/>
    <property type="evidence" value="ECO:0000318"/>
    <property type="project" value="GO_Central"/>
</dbReference>
<sequence length="566" mass="65579">MLPDDTKLPDHIEKLLANNKYLQALRACQAEKLDTSRVTKLAQECATNALSFFNKREYEQSIHLYIETIGFVDPSIVLWHFNVPHLSIHLTNYLIELHKEGFANKSHTGLLFLLFRNHDAKNKLEEFINLLREAKQNSQNDDDNLLIRNFDAGAAIESLLENEMEKEALEIAWIIDSPQHIVYLLITYQKDYVAAAKHLQKSSNSDIGRKMLMDFGPTLLKNDEKTHEIIIQVAKDIWTSSRKGKDEDYLKLFQSQPECCFKFLKSIVGYPLPSVFGTTLIAMVIPKKGEIKSEFFGLPKIATEQLAVEYIKNERIKYDPDFLLRICAESKFTKGMILILELQGRLHDITTLLIANRESQYLKEWCLHCQKIPDEDWVEIFEYFSQPEGWNALIQNQEGLDFMRKVIENASRTMPLASLVKNLSNIQTPLSLVRDELIAEYTKIQKEIEKQKAYNKDLRQELNDIDQEILKLEEKDIQFDMHDGCSICKQRLDKNFIAFMCNHIVHDKCAKEHNGEYYCPICGYCDSPEYPQQPENAKSFTIDTSKHDLLDQAIDLIKSGFLDQKL</sequence>
<dbReference type="GO" id="GO:0007033">
    <property type="term" value="P:vacuole organization"/>
    <property type="evidence" value="ECO:0000318"/>
    <property type="project" value="GO_Central"/>
</dbReference>
<reference evidence="10" key="1">
    <citation type="submission" date="2006-10" db="EMBL/GenBank/DDBJ databases">
        <authorList>
            <person name="Amadeo P."/>
            <person name="Zhao Q."/>
            <person name="Wortman J."/>
            <person name="Fraser-Liggett C."/>
            <person name="Carlton J."/>
        </authorList>
    </citation>
    <scope>NUCLEOTIDE SEQUENCE</scope>
    <source>
        <strain evidence="10">G3</strain>
    </source>
</reference>
<dbReference type="KEGG" id="tva:5468161"/>
<evidence type="ECO:0000313" key="11">
    <source>
        <dbReference type="Proteomes" id="UP000001542"/>
    </source>
</evidence>
<evidence type="ECO:0000256" key="6">
    <source>
        <dbReference type="ARBA" id="ARBA00023136"/>
    </source>
</evidence>
<dbReference type="Pfam" id="PF17122">
    <property type="entry name" value="zf-C3H2C3"/>
    <property type="match status" value="1"/>
</dbReference>
<dbReference type="PROSITE" id="PS50089">
    <property type="entry name" value="ZF_RING_2"/>
    <property type="match status" value="1"/>
</dbReference>
<keyword evidence="8" id="KW-0175">Coiled coil</keyword>
<comment type="subcellular location">
    <subcellularLocation>
        <location evidence="1">Endomembrane system</location>
        <topology evidence="1">Peripheral membrane protein</topology>
    </subcellularLocation>
</comment>
<evidence type="ECO:0000256" key="2">
    <source>
        <dbReference type="ARBA" id="ARBA00007070"/>
    </source>
</evidence>
<dbReference type="AlphaFoldDB" id="A2DAV2"/>
<dbReference type="GO" id="GO:0008270">
    <property type="term" value="F:zinc ion binding"/>
    <property type="evidence" value="ECO:0007669"/>
    <property type="project" value="UniProtKB-KW"/>
</dbReference>
<dbReference type="EMBL" id="DS113183">
    <property type="protein sequence ID" value="EAY22605.1"/>
    <property type="molecule type" value="Genomic_DNA"/>
</dbReference>
<dbReference type="PANTHER" id="PTHR23323:SF24">
    <property type="entry name" value="VACUOLAR PROTEIN SORTING-ASSOCIATED PROTEIN 11 HOMOLOG"/>
    <property type="match status" value="1"/>
</dbReference>
<dbReference type="Proteomes" id="UP000001542">
    <property type="component" value="Unassembled WGS sequence"/>
</dbReference>
<dbReference type="SMART" id="SM00184">
    <property type="entry name" value="RING"/>
    <property type="match status" value="1"/>
</dbReference>
<name>A2DAV2_TRIV3</name>
<dbReference type="PANTHER" id="PTHR23323">
    <property type="entry name" value="VACUOLAR PROTEIN SORTING-ASSOCIATED PROTEIN"/>
    <property type="match status" value="1"/>
</dbReference>
<gene>
    <name evidence="10" type="ORF">TVAG_036310</name>
</gene>
<keyword evidence="4 7" id="KW-0863">Zinc-finger</keyword>
<dbReference type="OMA" id="YRENIMG"/>
<dbReference type="GO" id="GO:0048284">
    <property type="term" value="P:organelle fusion"/>
    <property type="evidence" value="ECO:0000318"/>
    <property type="project" value="GO_Central"/>
</dbReference>
<dbReference type="GO" id="GO:0030674">
    <property type="term" value="F:protein-macromolecule adaptor activity"/>
    <property type="evidence" value="ECO:0000318"/>
    <property type="project" value="GO_Central"/>
</dbReference>
<evidence type="ECO:0000256" key="4">
    <source>
        <dbReference type="ARBA" id="ARBA00022771"/>
    </source>
</evidence>
<dbReference type="SUPFAM" id="SSF57850">
    <property type="entry name" value="RING/U-box"/>
    <property type="match status" value="1"/>
</dbReference>
<dbReference type="GO" id="GO:0007032">
    <property type="term" value="P:endosome organization"/>
    <property type="evidence" value="ECO:0000318"/>
    <property type="project" value="GO_Central"/>
</dbReference>
<evidence type="ECO:0000256" key="3">
    <source>
        <dbReference type="ARBA" id="ARBA00022723"/>
    </source>
</evidence>
<keyword evidence="6" id="KW-0472">Membrane</keyword>
<feature type="domain" description="RING-type" evidence="9">
    <location>
        <begin position="485"/>
        <end position="522"/>
    </location>
</feature>
<evidence type="ECO:0000256" key="8">
    <source>
        <dbReference type="SAM" id="Coils"/>
    </source>
</evidence>
<organism evidence="10 11">
    <name type="scientific">Trichomonas vaginalis (strain ATCC PRA-98 / G3)</name>
    <dbReference type="NCBI Taxonomy" id="412133"/>
    <lineage>
        <taxon>Eukaryota</taxon>
        <taxon>Metamonada</taxon>
        <taxon>Parabasalia</taxon>
        <taxon>Trichomonadida</taxon>
        <taxon>Trichomonadidae</taxon>
        <taxon>Trichomonas</taxon>
    </lineage>
</organism>
<evidence type="ECO:0000256" key="5">
    <source>
        <dbReference type="ARBA" id="ARBA00022833"/>
    </source>
</evidence>
<dbReference type="eggNOG" id="KOG2114">
    <property type="taxonomic scope" value="Eukaryota"/>
</dbReference>
<keyword evidence="5" id="KW-0862">Zinc</keyword>
<reference evidence="10" key="2">
    <citation type="journal article" date="2007" name="Science">
        <title>Draft genome sequence of the sexually transmitted pathogen Trichomonas vaginalis.</title>
        <authorList>
            <person name="Carlton J.M."/>
            <person name="Hirt R.P."/>
            <person name="Silva J.C."/>
            <person name="Delcher A.L."/>
            <person name="Schatz M."/>
            <person name="Zhao Q."/>
            <person name="Wortman J.R."/>
            <person name="Bidwell S.L."/>
            <person name="Alsmark U.C.M."/>
            <person name="Besteiro S."/>
            <person name="Sicheritz-Ponten T."/>
            <person name="Noel C.J."/>
            <person name="Dacks J.B."/>
            <person name="Foster P.G."/>
            <person name="Simillion C."/>
            <person name="Van de Peer Y."/>
            <person name="Miranda-Saavedra D."/>
            <person name="Barton G.J."/>
            <person name="Westrop G.D."/>
            <person name="Mueller S."/>
            <person name="Dessi D."/>
            <person name="Fiori P.L."/>
            <person name="Ren Q."/>
            <person name="Paulsen I."/>
            <person name="Zhang H."/>
            <person name="Bastida-Corcuera F.D."/>
            <person name="Simoes-Barbosa A."/>
            <person name="Brown M.T."/>
            <person name="Hayes R.D."/>
            <person name="Mukherjee M."/>
            <person name="Okumura C.Y."/>
            <person name="Schneider R."/>
            <person name="Smith A.J."/>
            <person name="Vanacova S."/>
            <person name="Villalvazo M."/>
            <person name="Haas B.J."/>
            <person name="Pertea M."/>
            <person name="Feldblyum T.V."/>
            <person name="Utterback T.R."/>
            <person name="Shu C.L."/>
            <person name="Osoegawa K."/>
            <person name="de Jong P.J."/>
            <person name="Hrdy I."/>
            <person name="Horvathova L."/>
            <person name="Zubacova Z."/>
            <person name="Dolezal P."/>
            <person name="Malik S.B."/>
            <person name="Logsdon J.M. Jr."/>
            <person name="Henze K."/>
            <person name="Gupta A."/>
            <person name="Wang C.C."/>
            <person name="Dunne R.L."/>
            <person name="Upcroft J.A."/>
            <person name="Upcroft P."/>
            <person name="White O."/>
            <person name="Salzberg S.L."/>
            <person name="Tang P."/>
            <person name="Chiu C.-H."/>
            <person name="Lee Y.-S."/>
            <person name="Embley T.M."/>
            <person name="Coombs G.H."/>
            <person name="Mottram J.C."/>
            <person name="Tachezy J."/>
            <person name="Fraser-Liggett C.M."/>
            <person name="Johnson P.J."/>
        </authorList>
    </citation>
    <scope>NUCLEOTIDE SEQUENCE [LARGE SCALE GENOMIC DNA]</scope>
    <source>
        <strain evidence="10">G3</strain>
    </source>
</reference>
<feature type="coiled-coil region" evidence="8">
    <location>
        <begin position="434"/>
        <end position="475"/>
    </location>
</feature>
<protein>
    <recommendedName>
        <fullName evidence="9">RING-type domain-containing protein</fullName>
    </recommendedName>
</protein>
<dbReference type="RefSeq" id="XP_001583591.1">
    <property type="nucleotide sequence ID" value="XM_001583541.1"/>
</dbReference>
<dbReference type="Gene3D" id="3.30.40.10">
    <property type="entry name" value="Zinc/RING finger domain, C3HC4 (zinc finger)"/>
    <property type="match status" value="1"/>
</dbReference>
<keyword evidence="3" id="KW-0479">Metal-binding</keyword>
<evidence type="ECO:0000256" key="1">
    <source>
        <dbReference type="ARBA" id="ARBA00004184"/>
    </source>
</evidence>
<dbReference type="GO" id="GO:0005768">
    <property type="term" value="C:endosome"/>
    <property type="evidence" value="ECO:0000318"/>
    <property type="project" value="GO_Central"/>
</dbReference>
<comment type="similarity">
    <text evidence="2">Belongs to the VPS11 family.</text>
</comment>
<dbReference type="GO" id="GO:0006904">
    <property type="term" value="P:vesicle docking involved in exocytosis"/>
    <property type="evidence" value="ECO:0000318"/>
    <property type="project" value="GO_Central"/>
</dbReference>